<dbReference type="Proteomes" id="UP000257109">
    <property type="component" value="Unassembled WGS sequence"/>
</dbReference>
<evidence type="ECO:0000313" key="2">
    <source>
        <dbReference type="Proteomes" id="UP000257109"/>
    </source>
</evidence>
<feature type="non-terminal residue" evidence="1">
    <location>
        <position position="1"/>
    </location>
</feature>
<dbReference type="AlphaFoldDB" id="A0A371I6N9"/>
<evidence type="ECO:0000313" key="1">
    <source>
        <dbReference type="EMBL" id="RDY10691.1"/>
    </source>
</evidence>
<dbReference type="EMBL" id="QJKJ01000797">
    <property type="protein sequence ID" value="RDY10691.1"/>
    <property type="molecule type" value="Genomic_DNA"/>
</dbReference>
<comment type="caution">
    <text evidence="1">The sequence shown here is derived from an EMBL/GenBank/DDBJ whole genome shotgun (WGS) entry which is preliminary data.</text>
</comment>
<keyword evidence="2" id="KW-1185">Reference proteome</keyword>
<dbReference type="OrthoDB" id="1740642at2759"/>
<organism evidence="1 2">
    <name type="scientific">Mucuna pruriens</name>
    <name type="common">Velvet bean</name>
    <name type="synonym">Dolichos pruriens</name>
    <dbReference type="NCBI Taxonomy" id="157652"/>
    <lineage>
        <taxon>Eukaryota</taxon>
        <taxon>Viridiplantae</taxon>
        <taxon>Streptophyta</taxon>
        <taxon>Embryophyta</taxon>
        <taxon>Tracheophyta</taxon>
        <taxon>Spermatophyta</taxon>
        <taxon>Magnoliopsida</taxon>
        <taxon>eudicotyledons</taxon>
        <taxon>Gunneridae</taxon>
        <taxon>Pentapetalae</taxon>
        <taxon>rosids</taxon>
        <taxon>fabids</taxon>
        <taxon>Fabales</taxon>
        <taxon>Fabaceae</taxon>
        <taxon>Papilionoideae</taxon>
        <taxon>50 kb inversion clade</taxon>
        <taxon>NPAAA clade</taxon>
        <taxon>indigoferoid/millettioid clade</taxon>
        <taxon>Phaseoleae</taxon>
        <taxon>Mucuna</taxon>
    </lineage>
</organism>
<sequence>MILQEKSRYHSLHKNYDSHFIIVQIHVDDIIFCEFEISMMGELKFFMRLQIKQIYYIYIHQTKYVKELLRKFKLEDCKTMSTPMHPTSVLGLKDANKKRVLGLKDANKKIDQTMYYNLGLSFKKSEVQRRNKKRKTSMKNVTSLKPTWFLRPMKDKASLHLLQKLNTYLWLDVVLIFYESFAS</sequence>
<name>A0A371I6N9_MUCPR</name>
<accession>A0A371I6N9</accession>
<proteinExistence type="predicted"/>
<reference evidence="1" key="1">
    <citation type="submission" date="2018-05" db="EMBL/GenBank/DDBJ databases">
        <title>Draft genome of Mucuna pruriens seed.</title>
        <authorList>
            <person name="Nnadi N.E."/>
            <person name="Vos R."/>
            <person name="Hasami M.H."/>
            <person name="Devisetty U.K."/>
            <person name="Aguiy J.C."/>
        </authorList>
    </citation>
    <scope>NUCLEOTIDE SEQUENCE [LARGE SCALE GENOMIC DNA]</scope>
    <source>
        <strain evidence="1">JCA_2017</strain>
    </source>
</reference>
<evidence type="ECO:0008006" key="3">
    <source>
        <dbReference type="Google" id="ProtNLM"/>
    </source>
</evidence>
<protein>
    <recommendedName>
        <fullName evidence="3">Reverse transcriptase Ty1/copia-type domain-containing protein</fullName>
    </recommendedName>
</protein>
<gene>
    <name evidence="1" type="ORF">CR513_04761</name>
</gene>